<name>A0A381UL41_9ZZZZ</name>
<evidence type="ECO:0008006" key="2">
    <source>
        <dbReference type="Google" id="ProtNLM"/>
    </source>
</evidence>
<evidence type="ECO:0000313" key="1">
    <source>
        <dbReference type="EMBL" id="SVA28057.1"/>
    </source>
</evidence>
<organism evidence="1">
    <name type="scientific">marine metagenome</name>
    <dbReference type="NCBI Taxonomy" id="408172"/>
    <lineage>
        <taxon>unclassified sequences</taxon>
        <taxon>metagenomes</taxon>
        <taxon>ecological metagenomes</taxon>
    </lineage>
</organism>
<gene>
    <name evidence="1" type="ORF">METZ01_LOCUS80911</name>
</gene>
<dbReference type="PANTHER" id="PTHR41700">
    <property type="entry name" value="GCN5-RELATED N-ACETYLTRANSFERASE"/>
    <property type="match status" value="1"/>
</dbReference>
<dbReference type="AlphaFoldDB" id="A0A381UL41"/>
<accession>A0A381UL41</accession>
<dbReference type="InterPro" id="IPR038764">
    <property type="entry name" value="GNAT_N_AcTrfase_prd"/>
</dbReference>
<proteinExistence type="predicted"/>
<reference evidence="1" key="1">
    <citation type="submission" date="2018-05" db="EMBL/GenBank/DDBJ databases">
        <authorList>
            <person name="Lanie J.A."/>
            <person name="Ng W.-L."/>
            <person name="Kazmierczak K.M."/>
            <person name="Andrzejewski T.M."/>
            <person name="Davidsen T.M."/>
            <person name="Wayne K.J."/>
            <person name="Tettelin H."/>
            <person name="Glass J.I."/>
            <person name="Rusch D."/>
            <person name="Podicherti R."/>
            <person name="Tsui H.-C.T."/>
            <person name="Winkler M.E."/>
        </authorList>
    </citation>
    <scope>NUCLEOTIDE SEQUENCE</scope>
</reference>
<dbReference type="InterPro" id="IPR016181">
    <property type="entry name" value="Acyl_CoA_acyltransferase"/>
</dbReference>
<sequence length="275" mass="31355">MLSQPFSCRDLHTLDELKRVVELEAIVWEYTDLQDVVPVPILAINVKRGGILIGAFDESETMVGFAYSLPGLKSGHLIQWSHMVGVLEAHRNTGLGRLLKLEQRKRALEMGIKVIEWTFDPMQSMNAHFNLTKLGAVIIEYAENIYGESSSSLHRGTPTDRFVAGWNLESSRVLTRIAGATEDRPIASELPLINETNVEDAWLTFKTWDSKLTQPRLRVEIPTGFGEMQRSSPDRARDWRTASRDMFTTYMARGYQVVEFVFDRAAGRGWYFLER</sequence>
<dbReference type="SUPFAM" id="SSF55729">
    <property type="entry name" value="Acyl-CoA N-acyltransferases (Nat)"/>
    <property type="match status" value="1"/>
</dbReference>
<protein>
    <recommendedName>
        <fullName evidence="2">N-acetyltransferase domain-containing protein</fullName>
    </recommendedName>
</protein>
<dbReference type="EMBL" id="UINC01006525">
    <property type="protein sequence ID" value="SVA28057.1"/>
    <property type="molecule type" value="Genomic_DNA"/>
</dbReference>
<dbReference type="Gene3D" id="3.40.630.30">
    <property type="match status" value="1"/>
</dbReference>
<dbReference type="PANTHER" id="PTHR41700:SF1">
    <property type="entry name" value="N-ACETYLTRANSFERASE DOMAIN-CONTAINING PROTEIN"/>
    <property type="match status" value="1"/>
</dbReference>